<dbReference type="HOGENOM" id="CLU_167323_0_0_2"/>
<dbReference type="eggNOG" id="arCOG03410">
    <property type="taxonomic scope" value="Archaea"/>
</dbReference>
<dbReference type="STRING" id="410359.Pcal_0467"/>
<reference evidence="1" key="1">
    <citation type="submission" date="2007-02" db="EMBL/GenBank/DDBJ databases">
        <title>Complete sequence of Pyrobaculum calidifontis JCM 11548.</title>
        <authorList>
            <consortium name="US DOE Joint Genome Institute"/>
            <person name="Copeland A."/>
            <person name="Lucas S."/>
            <person name="Lapidus A."/>
            <person name="Barry K."/>
            <person name="Glavina del Rio T."/>
            <person name="Dalin E."/>
            <person name="Tice H."/>
            <person name="Pitluck S."/>
            <person name="Chain P."/>
            <person name="Malfatti S."/>
            <person name="Shin M."/>
            <person name="Vergez L."/>
            <person name="Schmutz J."/>
            <person name="Larimer F."/>
            <person name="Land M."/>
            <person name="Hauser L."/>
            <person name="Kyrpides N."/>
            <person name="Mikhailova N."/>
            <person name="Cozen A.E."/>
            <person name="Fitz-Gibbon S.T."/>
            <person name="House C.H."/>
            <person name="Saltikov C."/>
            <person name="Lowe T.M."/>
            <person name="Richardson P."/>
        </authorList>
    </citation>
    <scope>NUCLEOTIDE SEQUENCE [LARGE SCALE GENOMIC DNA]</scope>
    <source>
        <strain evidence="1">JCM 11548</strain>
    </source>
</reference>
<evidence type="ECO:0000313" key="1">
    <source>
        <dbReference type="EMBL" id="ABO07898.1"/>
    </source>
</evidence>
<dbReference type="RefSeq" id="WP_011849156.1">
    <property type="nucleotide sequence ID" value="NC_009073.1"/>
</dbReference>
<name>A3MTD1_PYRCJ</name>
<gene>
    <name evidence="1" type="ordered locus">Pcal_0467</name>
</gene>
<keyword evidence="2" id="KW-1185">Reference proteome</keyword>
<dbReference type="AlphaFoldDB" id="A3MTD1"/>
<evidence type="ECO:0000313" key="2">
    <source>
        <dbReference type="Proteomes" id="UP000001431"/>
    </source>
</evidence>
<accession>A3MTD1</accession>
<protein>
    <submittedName>
        <fullName evidence="1">Uncharacterized protein</fullName>
    </submittedName>
</protein>
<organism evidence="1 2">
    <name type="scientific">Pyrobaculum calidifontis (strain DSM 21063 / JCM 11548 / VA1)</name>
    <dbReference type="NCBI Taxonomy" id="410359"/>
    <lineage>
        <taxon>Archaea</taxon>
        <taxon>Thermoproteota</taxon>
        <taxon>Thermoprotei</taxon>
        <taxon>Thermoproteales</taxon>
        <taxon>Thermoproteaceae</taxon>
        <taxon>Pyrobaculum</taxon>
    </lineage>
</organism>
<dbReference type="Proteomes" id="UP000001431">
    <property type="component" value="Chromosome"/>
</dbReference>
<dbReference type="GeneID" id="85935692"/>
<dbReference type="EMBL" id="CP000561">
    <property type="protein sequence ID" value="ABO07898.1"/>
    <property type="molecule type" value="Genomic_DNA"/>
</dbReference>
<dbReference type="KEGG" id="pcl:Pcal_0467"/>
<proteinExistence type="predicted"/>
<sequence length="118" mass="13999">MLFKRQWDTGQVVKWLIASKGLGDVLPVLSRVKLEVLREAVEDPDVILERIREREVQELRDLLVEKNLIVRVWDRDQYPWVDTPPPERDPELGIGKHYAWQTPLHREAVRRALETLRD</sequence>